<dbReference type="EMBL" id="JAATIQ010000405">
    <property type="protein sequence ID" value="KAF4357456.1"/>
    <property type="molecule type" value="Genomic_DNA"/>
</dbReference>
<dbReference type="InterPro" id="IPR025836">
    <property type="entry name" value="Zn_knuckle_CX2CX4HX4C"/>
</dbReference>
<sequence>MVTFPWIKDELWLYFRYERLLDFCYECGVIGLVYDKCNVYLEKLDEGIDSDLGYGPWMEGSPSPKSPYDRYRQDFSKAGPWPFVTRLVRNTISPIIQHLRKPPLLPSLPIDREKGKSIMASSTTQSEFSSFAPAFATLSCDIGTNSTKGDSSVVKVISEKSVTTTVSNSPLKENVTPLKSTMNNHCPETSATQEVFSVVPCLVSAEMNMALTQPYTAEESFFVLDVVLFRVTDMASSSHQDGDWAITRKKNYLIGAQWLRSGREEEEGGLSGGGQPRSMAGVQESFDPTIVRSDGANSGINGGAIRVVNQGDNLGKNLMASNEDQGNKDHHVDIPIEDPILILDNKRRRTLSPSGHLVDKHAVSTI</sequence>
<gene>
    <name evidence="2" type="ORF">G4B88_008644</name>
</gene>
<reference evidence="2 3" key="1">
    <citation type="journal article" date="2020" name="bioRxiv">
        <title>Sequence and annotation of 42 cannabis genomes reveals extensive copy number variation in cannabinoid synthesis and pathogen resistance genes.</title>
        <authorList>
            <person name="Mckernan K.J."/>
            <person name="Helbert Y."/>
            <person name="Kane L.T."/>
            <person name="Ebling H."/>
            <person name="Zhang L."/>
            <person name="Liu B."/>
            <person name="Eaton Z."/>
            <person name="Mclaughlin S."/>
            <person name="Kingan S."/>
            <person name="Baybayan P."/>
            <person name="Concepcion G."/>
            <person name="Jordan M."/>
            <person name="Riva A."/>
            <person name="Barbazuk W."/>
            <person name="Harkins T."/>
        </authorList>
    </citation>
    <scope>NUCLEOTIDE SEQUENCE [LARGE SCALE GENOMIC DNA]</scope>
    <source>
        <strain evidence="3">cv. Jamaican Lion 4</strain>
        <tissue evidence="2">Leaf</tissue>
    </source>
</reference>
<proteinExistence type="predicted"/>
<protein>
    <recommendedName>
        <fullName evidence="1">Zinc knuckle CX2CX4HX4C domain-containing protein</fullName>
    </recommendedName>
</protein>
<evidence type="ECO:0000313" key="2">
    <source>
        <dbReference type="EMBL" id="KAF4357456.1"/>
    </source>
</evidence>
<evidence type="ECO:0000259" key="1">
    <source>
        <dbReference type="Pfam" id="PF14392"/>
    </source>
</evidence>
<feature type="domain" description="Zinc knuckle CX2CX4HX4C" evidence="1">
    <location>
        <begin position="9"/>
        <end position="38"/>
    </location>
</feature>
<dbReference type="Proteomes" id="UP000583929">
    <property type="component" value="Unassembled WGS sequence"/>
</dbReference>
<dbReference type="AlphaFoldDB" id="A0A7J6EGK8"/>
<accession>A0A7J6EGK8</accession>
<comment type="caution">
    <text evidence="2">The sequence shown here is derived from an EMBL/GenBank/DDBJ whole genome shotgun (WGS) entry which is preliminary data.</text>
</comment>
<name>A0A7J6EGK8_CANSA</name>
<evidence type="ECO:0000313" key="3">
    <source>
        <dbReference type="Proteomes" id="UP000583929"/>
    </source>
</evidence>
<dbReference type="Pfam" id="PF14392">
    <property type="entry name" value="zf-CCHC_4"/>
    <property type="match status" value="1"/>
</dbReference>
<organism evidence="2 3">
    <name type="scientific">Cannabis sativa</name>
    <name type="common">Hemp</name>
    <name type="synonym">Marijuana</name>
    <dbReference type="NCBI Taxonomy" id="3483"/>
    <lineage>
        <taxon>Eukaryota</taxon>
        <taxon>Viridiplantae</taxon>
        <taxon>Streptophyta</taxon>
        <taxon>Embryophyta</taxon>
        <taxon>Tracheophyta</taxon>
        <taxon>Spermatophyta</taxon>
        <taxon>Magnoliopsida</taxon>
        <taxon>eudicotyledons</taxon>
        <taxon>Gunneridae</taxon>
        <taxon>Pentapetalae</taxon>
        <taxon>rosids</taxon>
        <taxon>fabids</taxon>
        <taxon>Rosales</taxon>
        <taxon>Cannabaceae</taxon>
        <taxon>Cannabis</taxon>
    </lineage>
</organism>
<keyword evidence="3" id="KW-1185">Reference proteome</keyword>